<gene>
    <name evidence="1" type="ORF">N288_21985</name>
</gene>
<dbReference type="Proteomes" id="UP000017805">
    <property type="component" value="Chromosome"/>
</dbReference>
<dbReference type="HOGENOM" id="CLU_3340118_0_0_9"/>
<dbReference type="EMBL" id="CP006643">
    <property type="protein sequence ID" value="AGX06237.1"/>
    <property type="molecule type" value="Genomic_DNA"/>
</dbReference>
<dbReference type="AlphaFoldDB" id="U5LI16"/>
<proteinExistence type="predicted"/>
<reference evidence="1 2" key="1">
    <citation type="submission" date="2013-07" db="EMBL/GenBank/DDBJ databases">
        <title>Complete genome sequence of Bacillus infantis NRRL B-14911 that has potential to induce cardiac disease by antigenic mimicry.</title>
        <authorList>
            <person name="Massilamany C."/>
            <person name="Smith T.P.L."/>
            <person name="Loy J.D."/>
            <person name="Barletta R."/>
            <person name="Reddy J."/>
        </authorList>
    </citation>
    <scope>NUCLEOTIDE SEQUENCE [LARGE SCALE GENOMIC DNA]</scope>
    <source>
        <strain evidence="1 2">NRRL B-14911</strain>
    </source>
</reference>
<evidence type="ECO:0000313" key="2">
    <source>
        <dbReference type="Proteomes" id="UP000017805"/>
    </source>
</evidence>
<keyword evidence="2" id="KW-1185">Reference proteome</keyword>
<dbReference type="PATRIC" id="fig|1367477.3.peg.4384"/>
<name>U5LI16_9BACI</name>
<sequence>MNIRHIKQLIMAAALVSIVETGYQAAYALEIKNPPRV</sequence>
<dbReference type="KEGG" id="bif:N288_21985"/>
<accession>U5LI16</accession>
<evidence type="ECO:0000313" key="1">
    <source>
        <dbReference type="EMBL" id="AGX06237.1"/>
    </source>
</evidence>
<protein>
    <submittedName>
        <fullName evidence="1">Uncharacterized protein</fullName>
    </submittedName>
</protein>
<organism evidence="1 2">
    <name type="scientific">Bacillus infantis NRRL B-14911</name>
    <dbReference type="NCBI Taxonomy" id="1367477"/>
    <lineage>
        <taxon>Bacteria</taxon>
        <taxon>Bacillati</taxon>
        <taxon>Bacillota</taxon>
        <taxon>Bacilli</taxon>
        <taxon>Bacillales</taxon>
        <taxon>Bacillaceae</taxon>
        <taxon>Bacillus</taxon>
    </lineage>
</organism>